<dbReference type="EMBL" id="LC625835">
    <property type="protein sequence ID" value="BCU03328.1"/>
    <property type="molecule type" value="Genomic_DNA"/>
</dbReference>
<feature type="compositionally biased region" description="Basic residues" evidence="1">
    <location>
        <begin position="1"/>
        <end position="13"/>
    </location>
</feature>
<feature type="region of interest" description="Disordered" evidence="1">
    <location>
        <begin position="1"/>
        <end position="38"/>
    </location>
</feature>
<protein>
    <submittedName>
        <fullName evidence="2">Uncharacterized protein</fullName>
    </submittedName>
</protein>
<evidence type="ECO:0000313" key="3">
    <source>
        <dbReference type="Proteomes" id="UP001253637"/>
    </source>
</evidence>
<organism evidence="2 3">
    <name type="scientific">Pandoravirus japonicus</name>
    <dbReference type="NCBI Taxonomy" id="2823154"/>
    <lineage>
        <taxon>Viruses</taxon>
        <taxon>Pandoravirus</taxon>
    </lineage>
</organism>
<accession>A0A811BNB1</accession>
<evidence type="ECO:0000256" key="1">
    <source>
        <dbReference type="SAM" id="MobiDB-lite"/>
    </source>
</evidence>
<reference evidence="2" key="1">
    <citation type="submission" date="2021-04" db="EMBL/GenBank/DDBJ databases">
        <title>Draft Genome Sequence of Pandoravirus japonicus, Isolated from the Sabaishi River of Niigata, Japan.</title>
        <authorList>
            <person name="Hosokawa N."/>
            <person name="Takahashi H."/>
            <person name="Aoki K."/>
            <person name="Takemura M."/>
        </authorList>
    </citation>
    <scope>NUCLEOTIDE SEQUENCE</scope>
</reference>
<dbReference type="Proteomes" id="UP001253637">
    <property type="component" value="Segment"/>
</dbReference>
<proteinExistence type="predicted"/>
<name>A0A811BNB1_9VIRU</name>
<evidence type="ECO:0000313" key="2">
    <source>
        <dbReference type="EMBL" id="BCU03328.1"/>
    </source>
</evidence>
<feature type="compositionally biased region" description="Low complexity" evidence="1">
    <location>
        <begin position="18"/>
        <end position="32"/>
    </location>
</feature>
<sequence>MGNRRQSKKRSRATKNGDATSTTAAAAPSTDHTAPRQRVSGVWDLVVGHLGRAALDAAKHVAKHGAKQRDDVVPHQIVTLYQLGGVCWATYEAVHHARVLVDVLRVMDPTRPGVLRDTATHAAM</sequence>